<evidence type="ECO:0000313" key="3">
    <source>
        <dbReference type="Proteomes" id="UP000691718"/>
    </source>
</evidence>
<protein>
    <submittedName>
        <fullName evidence="2">(apollo) hypothetical protein</fullName>
    </submittedName>
</protein>
<dbReference type="AlphaFoldDB" id="A0A8S3WAF7"/>
<proteinExistence type="predicted"/>
<gene>
    <name evidence="2" type="ORF">PAPOLLO_LOCUS4137</name>
</gene>
<reference evidence="2" key="1">
    <citation type="submission" date="2021-04" db="EMBL/GenBank/DDBJ databases">
        <authorList>
            <person name="Tunstrom K."/>
        </authorList>
    </citation>
    <scope>NUCLEOTIDE SEQUENCE</scope>
</reference>
<comment type="caution">
    <text evidence="2">The sequence shown here is derived from an EMBL/GenBank/DDBJ whole genome shotgun (WGS) entry which is preliminary data.</text>
</comment>
<dbReference type="PANTHER" id="PTHR33939:SF1">
    <property type="entry name" value="DUF4371 DOMAIN-CONTAINING PROTEIN"/>
    <property type="match status" value="1"/>
</dbReference>
<feature type="compositionally biased region" description="Acidic residues" evidence="1">
    <location>
        <begin position="317"/>
        <end position="336"/>
    </location>
</feature>
<dbReference type="OrthoDB" id="2266637at2759"/>
<dbReference type="PANTHER" id="PTHR33939">
    <property type="entry name" value="PROTEIN CBG22215"/>
    <property type="match status" value="1"/>
</dbReference>
<dbReference type="Proteomes" id="UP000691718">
    <property type="component" value="Unassembled WGS sequence"/>
</dbReference>
<keyword evidence="3" id="KW-1185">Reference proteome</keyword>
<name>A0A8S3WAF7_PARAO</name>
<sequence length="354" mass="40815">MKEKQSSAPVIPFERVNERVAAATGISLRTVARITNEGKLAEESSSKIVTPGKKRKTRKDKIVMDNFDIGVLRRKIHEFYSCKKEIPTVNKLLRLLKEEIGFTGSREILRQHIKKIGFRYKKTKSNRKVLMELNDITAWRALYLQTIKRNDETEKLPVVYLDETYIHSGHTAGKCWQDDDEDGVLKPVSKGQRFIIVHAGEEYTRPQLLEIVNRYKPEPVYAVDAILKGLGHKISRLPPYHCDLNPIEMIWASMKRKVAEVNIGKPANQMPEMVQEAFNSIPVEEWRNHCAHVKKHEEEYRSKDGYLDAPFIVELCSESEESSDEDSQDESDEEFNSIEPLAIVHAEHNYSKKI</sequence>
<feature type="region of interest" description="Disordered" evidence="1">
    <location>
        <begin position="317"/>
        <end position="342"/>
    </location>
</feature>
<dbReference type="EMBL" id="CAJQZP010000220">
    <property type="protein sequence ID" value="CAG4949847.1"/>
    <property type="molecule type" value="Genomic_DNA"/>
</dbReference>
<evidence type="ECO:0000256" key="1">
    <source>
        <dbReference type="SAM" id="MobiDB-lite"/>
    </source>
</evidence>
<evidence type="ECO:0000313" key="2">
    <source>
        <dbReference type="EMBL" id="CAG4949847.1"/>
    </source>
</evidence>
<accession>A0A8S3WAF7</accession>
<organism evidence="2 3">
    <name type="scientific">Parnassius apollo</name>
    <name type="common">Apollo butterfly</name>
    <name type="synonym">Papilio apollo</name>
    <dbReference type="NCBI Taxonomy" id="110799"/>
    <lineage>
        <taxon>Eukaryota</taxon>
        <taxon>Metazoa</taxon>
        <taxon>Ecdysozoa</taxon>
        <taxon>Arthropoda</taxon>
        <taxon>Hexapoda</taxon>
        <taxon>Insecta</taxon>
        <taxon>Pterygota</taxon>
        <taxon>Neoptera</taxon>
        <taxon>Endopterygota</taxon>
        <taxon>Lepidoptera</taxon>
        <taxon>Glossata</taxon>
        <taxon>Ditrysia</taxon>
        <taxon>Papilionoidea</taxon>
        <taxon>Papilionidae</taxon>
        <taxon>Parnassiinae</taxon>
        <taxon>Parnassini</taxon>
        <taxon>Parnassius</taxon>
        <taxon>Parnassius</taxon>
    </lineage>
</organism>